<dbReference type="Pfam" id="PF13561">
    <property type="entry name" value="adh_short_C2"/>
    <property type="match status" value="1"/>
</dbReference>
<comment type="caution">
    <text evidence="2">The sequence shown here is derived from an EMBL/GenBank/DDBJ whole genome shotgun (WGS) entry which is preliminary data.</text>
</comment>
<gene>
    <name evidence="2" type="ORF">BJX68DRAFT_258653</name>
</gene>
<dbReference type="InterPro" id="IPR020904">
    <property type="entry name" value="Sc_DH/Rdtase_CS"/>
</dbReference>
<dbReference type="PANTHER" id="PTHR36156:SF2">
    <property type="entry name" value="CUPIN TYPE-2 DOMAIN-CONTAINING PROTEIN"/>
    <property type="match status" value="1"/>
</dbReference>
<evidence type="ECO:0000256" key="1">
    <source>
        <dbReference type="ARBA" id="ARBA00022857"/>
    </source>
</evidence>
<accession>A0ABR4JLL5</accession>
<keyword evidence="1" id="KW-0521">NADP</keyword>
<dbReference type="CDD" id="cd05233">
    <property type="entry name" value="SDR_c"/>
    <property type="match status" value="1"/>
</dbReference>
<dbReference type="InterPro" id="IPR002347">
    <property type="entry name" value="SDR_fam"/>
</dbReference>
<evidence type="ECO:0000313" key="3">
    <source>
        <dbReference type="Proteomes" id="UP001610444"/>
    </source>
</evidence>
<dbReference type="InterPro" id="IPR011051">
    <property type="entry name" value="RmlC_Cupin_sf"/>
</dbReference>
<dbReference type="SUPFAM" id="SSF51182">
    <property type="entry name" value="RmlC-like cupins"/>
    <property type="match status" value="1"/>
</dbReference>
<dbReference type="InterPro" id="IPR036291">
    <property type="entry name" value="NAD(P)-bd_dom_sf"/>
</dbReference>
<dbReference type="CDD" id="cd02231">
    <property type="entry name" value="cupin_BLL6423-like"/>
    <property type="match status" value="1"/>
</dbReference>
<keyword evidence="3" id="KW-1185">Reference proteome</keyword>
<reference evidence="2 3" key="1">
    <citation type="submission" date="2024-07" db="EMBL/GenBank/DDBJ databases">
        <title>Section-level genome sequencing and comparative genomics of Aspergillus sections Usti and Cavernicolus.</title>
        <authorList>
            <consortium name="Lawrence Berkeley National Laboratory"/>
            <person name="Nybo J.L."/>
            <person name="Vesth T.C."/>
            <person name="Theobald S."/>
            <person name="Frisvad J.C."/>
            <person name="Larsen T.O."/>
            <person name="Kjaerboelling I."/>
            <person name="Rothschild-Mancinelli K."/>
            <person name="Lyhne E.K."/>
            <person name="Kogle M.E."/>
            <person name="Barry K."/>
            <person name="Clum A."/>
            <person name="Na H."/>
            <person name="Ledsgaard L."/>
            <person name="Lin J."/>
            <person name="Lipzen A."/>
            <person name="Kuo A."/>
            <person name="Riley R."/>
            <person name="Mondo S."/>
            <person name="LaButti K."/>
            <person name="Haridas S."/>
            <person name="Pangalinan J."/>
            <person name="Salamov A.A."/>
            <person name="Simmons B.A."/>
            <person name="Magnuson J.K."/>
            <person name="Chen J."/>
            <person name="Drula E."/>
            <person name="Henrissat B."/>
            <person name="Wiebenga A."/>
            <person name="Lubbers R.J."/>
            <person name="Gomes A.C."/>
            <person name="Macurrencykelacurrency M.R."/>
            <person name="Stajich J."/>
            <person name="Grigoriev I.V."/>
            <person name="Mortensen U.H."/>
            <person name="De vries R.P."/>
            <person name="Baker S.E."/>
            <person name="Andersen M.R."/>
        </authorList>
    </citation>
    <scope>NUCLEOTIDE SEQUENCE [LARGE SCALE GENOMIC DNA]</scope>
    <source>
        <strain evidence="2 3">CBS 756.74</strain>
    </source>
</reference>
<dbReference type="GeneID" id="98158726"/>
<dbReference type="Gene3D" id="2.60.120.10">
    <property type="entry name" value="Jelly Rolls"/>
    <property type="match status" value="1"/>
</dbReference>
<dbReference type="Proteomes" id="UP001610444">
    <property type="component" value="Unassembled WGS sequence"/>
</dbReference>
<evidence type="ECO:0000313" key="2">
    <source>
        <dbReference type="EMBL" id="KAL2839982.1"/>
    </source>
</evidence>
<dbReference type="InterPro" id="IPR047142">
    <property type="entry name" value="OryJ/VirC-like"/>
</dbReference>
<dbReference type="InterPro" id="IPR014710">
    <property type="entry name" value="RmlC-like_jellyroll"/>
</dbReference>
<dbReference type="RefSeq" id="XP_070893791.1">
    <property type="nucleotide sequence ID" value="XM_071043562.1"/>
</dbReference>
<dbReference type="PANTHER" id="PTHR36156">
    <property type="entry name" value="SLR2101 PROTEIN"/>
    <property type="match status" value="1"/>
</dbReference>
<organism evidence="2 3">
    <name type="scientific">Aspergillus pseudodeflectus</name>
    <dbReference type="NCBI Taxonomy" id="176178"/>
    <lineage>
        <taxon>Eukaryota</taxon>
        <taxon>Fungi</taxon>
        <taxon>Dikarya</taxon>
        <taxon>Ascomycota</taxon>
        <taxon>Pezizomycotina</taxon>
        <taxon>Eurotiomycetes</taxon>
        <taxon>Eurotiomycetidae</taxon>
        <taxon>Eurotiales</taxon>
        <taxon>Aspergillaceae</taxon>
        <taxon>Aspergillus</taxon>
        <taxon>Aspergillus subgen. Nidulantes</taxon>
    </lineage>
</organism>
<protein>
    <submittedName>
        <fullName evidence="2">NAD(P)-binding protein</fullName>
    </submittedName>
</protein>
<sequence>MIASGIGMACALTLAKDGAAGVMIADLDLAAARAVTAKCQQVATNPMFRAEATQVDVTDEGSVEAAAASMASILGRIDYCVHCAGIGQPRNVQVADSDLSELRHQLEVNATGTFLVIREVATIMKAQELQQLSSLLGDHRGATRGTIVVLGSASSYVATPGMGMYTASKHAIMGLVKNAAIDHIQHGIRVNAVCPSWVNTPMLQKVTAVSPELEELIRSLVPISRIANAEEVADVVAFLFPAPGLRKTIRHITGYNEAGQSVFLSTDCGDRHRDMAEGRAVANILYSSRETPIDLTDNRDIQAAKEAEAPIHIPNGTVVRMIDFGPNVESPLHRVISVDYGVVLEGEFRLILDSGEERIMRQGDFCVQRATAHKWHNITGGGTLPGRMLWILVDCGDVEIGGEKMKGYLGTLAKEYVGVEGMEEDVNAALEGK</sequence>
<dbReference type="Gene3D" id="3.40.50.720">
    <property type="entry name" value="NAD(P)-binding Rossmann-like Domain"/>
    <property type="match status" value="1"/>
</dbReference>
<name>A0ABR4JLL5_9EURO</name>
<proteinExistence type="predicted"/>
<dbReference type="PRINTS" id="PR00081">
    <property type="entry name" value="GDHRDH"/>
</dbReference>
<dbReference type="SUPFAM" id="SSF51735">
    <property type="entry name" value="NAD(P)-binding Rossmann-fold domains"/>
    <property type="match status" value="1"/>
</dbReference>
<dbReference type="PROSITE" id="PS00061">
    <property type="entry name" value="ADH_SHORT"/>
    <property type="match status" value="1"/>
</dbReference>
<dbReference type="EMBL" id="JBFXLR010000069">
    <property type="protein sequence ID" value="KAL2839982.1"/>
    <property type="molecule type" value="Genomic_DNA"/>
</dbReference>